<keyword evidence="9" id="KW-0325">Glycoprotein</keyword>
<feature type="signal peptide" evidence="11">
    <location>
        <begin position="1"/>
        <end position="28"/>
    </location>
</feature>
<dbReference type="PROSITE" id="PS00085">
    <property type="entry name" value="CU2_MONOOXYGENASE_2"/>
    <property type="match status" value="1"/>
</dbReference>
<evidence type="ECO:0000256" key="4">
    <source>
        <dbReference type="ARBA" id="ARBA00022729"/>
    </source>
</evidence>
<dbReference type="EC" id="1.14.17.3" evidence="2"/>
<evidence type="ECO:0000256" key="5">
    <source>
        <dbReference type="ARBA" id="ARBA00023002"/>
    </source>
</evidence>
<keyword evidence="4 11" id="KW-0732">Signal</keyword>
<evidence type="ECO:0000256" key="7">
    <source>
        <dbReference type="ARBA" id="ARBA00023033"/>
    </source>
</evidence>
<reference evidence="14 15" key="1">
    <citation type="submission" date="2022-12" db="EMBL/GenBank/DDBJ databases">
        <title>Chromosome-level genome of Tegillarca granosa.</title>
        <authorList>
            <person name="Kim J."/>
        </authorList>
    </citation>
    <scope>NUCLEOTIDE SEQUENCE [LARGE SCALE GENOMIC DNA]</scope>
    <source>
        <strain evidence="14">Teg-2019</strain>
        <tissue evidence="14">Adductor muscle</tissue>
    </source>
</reference>
<evidence type="ECO:0000256" key="11">
    <source>
        <dbReference type="SAM" id="SignalP"/>
    </source>
</evidence>
<keyword evidence="5" id="KW-0560">Oxidoreductase</keyword>
<evidence type="ECO:0000313" key="14">
    <source>
        <dbReference type="EMBL" id="KAJ8304377.1"/>
    </source>
</evidence>
<dbReference type="SUPFAM" id="SSF49742">
    <property type="entry name" value="PHM/PNGase F"/>
    <property type="match status" value="2"/>
</dbReference>
<evidence type="ECO:0000256" key="9">
    <source>
        <dbReference type="ARBA" id="ARBA00023180"/>
    </source>
</evidence>
<accession>A0ABQ9ELB5</accession>
<feature type="chain" id="PRO_5047047745" description="peptidylglycine monooxygenase" evidence="11">
    <location>
        <begin position="29"/>
        <end position="416"/>
    </location>
</feature>
<evidence type="ECO:0000259" key="13">
    <source>
        <dbReference type="Pfam" id="PF03712"/>
    </source>
</evidence>
<dbReference type="Pfam" id="PF03712">
    <property type="entry name" value="Cu2_monoox_C"/>
    <property type="match status" value="1"/>
</dbReference>
<proteinExistence type="predicted"/>
<feature type="domain" description="Copper type II ascorbate-dependent monooxygenase N-terminal" evidence="12">
    <location>
        <begin position="42"/>
        <end position="163"/>
    </location>
</feature>
<dbReference type="PANTHER" id="PTHR10680:SF14">
    <property type="entry name" value="PEPTIDYL-GLYCINE ALPHA-AMIDATING MONOOXYGENASE"/>
    <property type="match status" value="1"/>
</dbReference>
<dbReference type="Gene3D" id="2.60.120.230">
    <property type="match status" value="1"/>
</dbReference>
<evidence type="ECO:0000256" key="8">
    <source>
        <dbReference type="ARBA" id="ARBA00023157"/>
    </source>
</evidence>
<evidence type="ECO:0000259" key="12">
    <source>
        <dbReference type="Pfam" id="PF01082"/>
    </source>
</evidence>
<keyword evidence="8" id="KW-1015">Disulfide bond</keyword>
<comment type="catalytic activity">
    <reaction evidence="10">
        <text>a [peptide]-C-terminal glycine + 2 L-ascorbate + O2 = a [peptide]-C-terminal (2S)-2-hydroxyglycine + 2 monodehydro-L-ascorbate radical + H2O</text>
        <dbReference type="Rhea" id="RHEA:21452"/>
        <dbReference type="Rhea" id="RHEA-COMP:13486"/>
        <dbReference type="Rhea" id="RHEA-COMP:15321"/>
        <dbReference type="ChEBI" id="CHEBI:15377"/>
        <dbReference type="ChEBI" id="CHEBI:15379"/>
        <dbReference type="ChEBI" id="CHEBI:38290"/>
        <dbReference type="ChEBI" id="CHEBI:59513"/>
        <dbReference type="ChEBI" id="CHEBI:137000"/>
        <dbReference type="ChEBI" id="CHEBI:142768"/>
        <dbReference type="EC" id="1.14.17.3"/>
    </reaction>
</comment>
<dbReference type="InterPro" id="IPR024548">
    <property type="entry name" value="Cu2_monoox_C"/>
</dbReference>
<gene>
    <name evidence="14" type="ORF">KUTeg_017960</name>
</gene>
<dbReference type="PANTHER" id="PTHR10680">
    <property type="entry name" value="PEPTIDYL-GLYCINE ALPHA-AMIDATING MONOOXYGENASE"/>
    <property type="match status" value="1"/>
</dbReference>
<dbReference type="InterPro" id="IPR000323">
    <property type="entry name" value="Cu2_ascorb_mOase_N"/>
</dbReference>
<evidence type="ECO:0000256" key="1">
    <source>
        <dbReference type="ARBA" id="ARBA00001973"/>
    </source>
</evidence>
<dbReference type="InterPro" id="IPR036939">
    <property type="entry name" value="Cu2_ascorb_mOase_N_sf"/>
</dbReference>
<name>A0ABQ9ELB5_TEGGR</name>
<keyword evidence="15" id="KW-1185">Reference proteome</keyword>
<dbReference type="Proteomes" id="UP001217089">
    <property type="component" value="Unassembled WGS sequence"/>
</dbReference>
<keyword evidence="6" id="KW-0186">Copper</keyword>
<dbReference type="PRINTS" id="PR00790">
    <property type="entry name" value="PAMONOXGNASE"/>
</dbReference>
<evidence type="ECO:0000256" key="6">
    <source>
        <dbReference type="ARBA" id="ARBA00023008"/>
    </source>
</evidence>
<evidence type="ECO:0000313" key="15">
    <source>
        <dbReference type="Proteomes" id="UP001217089"/>
    </source>
</evidence>
<organism evidence="14 15">
    <name type="scientific">Tegillarca granosa</name>
    <name type="common">Malaysian cockle</name>
    <name type="synonym">Anadara granosa</name>
    <dbReference type="NCBI Taxonomy" id="220873"/>
    <lineage>
        <taxon>Eukaryota</taxon>
        <taxon>Metazoa</taxon>
        <taxon>Spiralia</taxon>
        <taxon>Lophotrochozoa</taxon>
        <taxon>Mollusca</taxon>
        <taxon>Bivalvia</taxon>
        <taxon>Autobranchia</taxon>
        <taxon>Pteriomorphia</taxon>
        <taxon>Arcoida</taxon>
        <taxon>Arcoidea</taxon>
        <taxon>Arcidae</taxon>
        <taxon>Tegillarca</taxon>
    </lineage>
</organism>
<feature type="domain" description="Copper type II ascorbate-dependent monooxygenase C-terminal" evidence="13">
    <location>
        <begin position="190"/>
        <end position="333"/>
    </location>
</feature>
<dbReference type="Pfam" id="PF01082">
    <property type="entry name" value="Cu2_monooxygen"/>
    <property type="match status" value="1"/>
</dbReference>
<comment type="cofactor">
    <cofactor evidence="1">
        <name>Cu(2+)</name>
        <dbReference type="ChEBI" id="CHEBI:29036"/>
    </cofactor>
</comment>
<evidence type="ECO:0000256" key="3">
    <source>
        <dbReference type="ARBA" id="ARBA00022723"/>
    </source>
</evidence>
<dbReference type="InterPro" id="IPR014783">
    <property type="entry name" value="Cu2_ascorb_mOase_CS-2"/>
</dbReference>
<evidence type="ECO:0000256" key="10">
    <source>
        <dbReference type="ARBA" id="ARBA00048431"/>
    </source>
</evidence>
<sequence>MHCFYIKSGQTAMYLTILWLALFGLVLGAPKPNSDGKTTEINFLMNNVQPTVEDSYLCTPMKMNSTPTYIVGFKPHANMKIAHHMLLYGCSTPGRNAEVWNCGEMSHVTSKYDSAGVCGSGSQIVYAWAMDAPSLTLPPDVAFKVGGNTGIKYLVLQVHYKDVSSFLPPQNGHDSSGITLVTTDKPSPKTAGVYLLGTAGSIPAHSIEYMETECLYTGQQELHPFAFRTHTHTHGEVVSGYRIRDGKWTEIGRMSPKKPQMFYNATTQDLVIKPGDILAARCTMKNDGDKKIYIGATQNDEMCNFYMMYYVNGEDVYSHGGCWASGPPYNYWQTSKDAQKMHLENAPKSASIVPGTQNVLVKQHDRTKSIRNEDNFLDRLDNWKLQTRKNDVKRLLDTLNRAYDEPAYPLYDNTVF</sequence>
<keyword evidence="3" id="KW-0479">Metal-binding</keyword>
<dbReference type="EMBL" id="JARBDR010000903">
    <property type="protein sequence ID" value="KAJ8304377.1"/>
    <property type="molecule type" value="Genomic_DNA"/>
</dbReference>
<comment type="caution">
    <text evidence="14">The sequence shown here is derived from an EMBL/GenBank/DDBJ whole genome shotgun (WGS) entry which is preliminary data.</text>
</comment>
<dbReference type="Gene3D" id="2.60.120.310">
    <property type="entry name" value="Copper type II, ascorbate-dependent monooxygenase, N-terminal domain"/>
    <property type="match status" value="1"/>
</dbReference>
<dbReference type="InterPro" id="IPR014784">
    <property type="entry name" value="Cu2_ascorb_mOase-like_C"/>
</dbReference>
<dbReference type="InterPro" id="IPR008977">
    <property type="entry name" value="PHM/PNGase_F_dom_sf"/>
</dbReference>
<keyword evidence="7" id="KW-0503">Monooxygenase</keyword>
<evidence type="ECO:0000256" key="2">
    <source>
        <dbReference type="ARBA" id="ARBA00012689"/>
    </source>
</evidence>
<protein>
    <recommendedName>
        <fullName evidence="2">peptidylglycine monooxygenase</fullName>
        <ecNumber evidence="2">1.14.17.3</ecNumber>
    </recommendedName>
</protein>
<dbReference type="InterPro" id="IPR000720">
    <property type="entry name" value="PHM/PAL"/>
</dbReference>